<organism evidence="2 3">
    <name type="scientific">Devosia enhydra</name>
    <dbReference type="NCBI Taxonomy" id="665118"/>
    <lineage>
        <taxon>Bacteria</taxon>
        <taxon>Pseudomonadati</taxon>
        <taxon>Pseudomonadota</taxon>
        <taxon>Alphaproteobacteria</taxon>
        <taxon>Hyphomicrobiales</taxon>
        <taxon>Devosiaceae</taxon>
        <taxon>Devosia</taxon>
    </lineage>
</organism>
<evidence type="ECO:0000256" key="1">
    <source>
        <dbReference type="SAM" id="Phobius"/>
    </source>
</evidence>
<dbReference type="RefSeq" id="WP_072339994.1">
    <property type="nucleotide sequence ID" value="NZ_FPKU01000001.1"/>
</dbReference>
<accession>A0A1K2HX62</accession>
<protein>
    <recommendedName>
        <fullName evidence="4">DUF2065 domain-containing protein</fullName>
    </recommendedName>
</protein>
<evidence type="ECO:0000313" key="2">
    <source>
        <dbReference type="EMBL" id="SFZ82802.1"/>
    </source>
</evidence>
<dbReference type="AlphaFoldDB" id="A0A1K2HX62"/>
<evidence type="ECO:0000313" key="3">
    <source>
        <dbReference type="Proteomes" id="UP000183447"/>
    </source>
</evidence>
<name>A0A1K2HX62_9HYPH</name>
<dbReference type="Pfam" id="PF09838">
    <property type="entry name" value="DUF2065"/>
    <property type="match status" value="1"/>
</dbReference>
<dbReference type="Proteomes" id="UP000183447">
    <property type="component" value="Unassembled WGS sequence"/>
</dbReference>
<evidence type="ECO:0008006" key="4">
    <source>
        <dbReference type="Google" id="ProtNLM"/>
    </source>
</evidence>
<dbReference type="PANTHER" id="PTHR38602:SF1">
    <property type="entry name" value="INNER MEMBRANE PROTEIN"/>
    <property type="match status" value="1"/>
</dbReference>
<dbReference type="STRING" id="665118.SAMN02983003_1285"/>
<dbReference type="EMBL" id="FPKU01000001">
    <property type="protein sequence ID" value="SFZ82802.1"/>
    <property type="molecule type" value="Genomic_DNA"/>
</dbReference>
<sequence length="62" mass="6430">MIELLSALALALALEGLVYAAFPDQMKRMLASIESMPASTLRAGGLACAAVALVVLWLLRGG</sequence>
<keyword evidence="1" id="KW-0472">Membrane</keyword>
<gene>
    <name evidence="2" type="ORF">SAMN02983003_1285</name>
</gene>
<dbReference type="PANTHER" id="PTHR38602">
    <property type="entry name" value="INNER MEMBRANE PROTEIN-RELATED"/>
    <property type="match status" value="1"/>
</dbReference>
<dbReference type="InterPro" id="IPR019201">
    <property type="entry name" value="DUF2065"/>
</dbReference>
<keyword evidence="3" id="KW-1185">Reference proteome</keyword>
<reference evidence="2 3" key="1">
    <citation type="submission" date="2016-11" db="EMBL/GenBank/DDBJ databases">
        <authorList>
            <person name="Jaros S."/>
            <person name="Januszkiewicz K."/>
            <person name="Wedrychowicz H."/>
        </authorList>
    </citation>
    <scope>NUCLEOTIDE SEQUENCE [LARGE SCALE GENOMIC DNA]</scope>
    <source>
        <strain evidence="2 3">ATCC 23634</strain>
    </source>
</reference>
<proteinExistence type="predicted"/>
<keyword evidence="1" id="KW-0812">Transmembrane</keyword>
<feature type="transmembrane region" description="Helical" evidence="1">
    <location>
        <begin position="36"/>
        <end position="59"/>
    </location>
</feature>
<keyword evidence="1" id="KW-1133">Transmembrane helix</keyword>